<dbReference type="PANTHER" id="PTHR11011">
    <property type="entry name" value="MALE STERILITY PROTEIN 2-RELATED"/>
    <property type="match status" value="1"/>
</dbReference>
<dbReference type="Pfam" id="PF07993">
    <property type="entry name" value="NAD_binding_4"/>
    <property type="match status" value="1"/>
</dbReference>
<dbReference type="OrthoDB" id="9807212at2"/>
<reference evidence="2 3" key="1">
    <citation type="submission" date="2017-06" db="EMBL/GenBank/DDBJ databases">
        <title>the draft geome sequence of Illustriluteabacillus marina B3227.</title>
        <authorList>
            <person name="He R.-H."/>
            <person name="Du Z.-J."/>
        </authorList>
    </citation>
    <scope>NUCLEOTIDE SEQUENCE [LARGE SCALE GENOMIC DNA]</scope>
    <source>
        <strain evidence="2 3">B3227</strain>
    </source>
</reference>
<dbReference type="GO" id="GO:0080019">
    <property type="term" value="F:alcohol-forming very long-chain fatty acyl-CoA reductase activity"/>
    <property type="evidence" value="ECO:0007669"/>
    <property type="project" value="InterPro"/>
</dbReference>
<dbReference type="Gene3D" id="3.40.50.720">
    <property type="entry name" value="NAD(P)-binding Rossmann-like Domain"/>
    <property type="match status" value="1"/>
</dbReference>
<dbReference type="EMBL" id="PJNH01000003">
    <property type="protein sequence ID" value="PKR77020.1"/>
    <property type="molecule type" value="Genomic_DNA"/>
</dbReference>
<dbReference type="SUPFAM" id="SSF51735">
    <property type="entry name" value="NAD(P)-binding Rossmann-fold domains"/>
    <property type="match status" value="1"/>
</dbReference>
<comment type="caution">
    <text evidence="2">The sequence shown here is derived from an EMBL/GenBank/DDBJ whole genome shotgun (WGS) entry which is preliminary data.</text>
</comment>
<dbReference type="AlphaFoldDB" id="A0A2I0QSE2"/>
<dbReference type="RefSeq" id="WP_101331823.1">
    <property type="nucleotide sequence ID" value="NZ_PJNH01000003.1"/>
</dbReference>
<feature type="domain" description="Thioester reductase (TE)" evidence="1">
    <location>
        <begin position="7"/>
        <end position="239"/>
    </location>
</feature>
<evidence type="ECO:0000259" key="1">
    <source>
        <dbReference type="Pfam" id="PF07993"/>
    </source>
</evidence>
<sequence>MNNYFFTGFPGFLATYIVKELVLSEHPVRHVQFLVLPNEYDLAQQRLEELKSINPKVKYTIFSGDITKEQLGLSDDDYKQISEQTHYLFHLAAIYDLSVPYKPAFNVNVNGTIQINKLAVNCVELKKYIYFSTSYVSGKRSGRIFESELEHDTGFKNHYEETKYLAEKEVQRWMGELPISIIRPGIVVGHSETGETLKFDGPYYMLEMFRRIRNLPLIPYIGKGKAPINLVPVDYMIQSTLYLSHLKGRNSKVYQIADPSPSSSREIYRLFALHYLGKEPKGQIPSFIAKGSLSIPFARKMLGTQKQTVDYMDHYCVYDTTNTKSDLRGSGIEFPQISELVPTLVRYFREQTRDRESS</sequence>
<dbReference type="InterPro" id="IPR036291">
    <property type="entry name" value="NAD(P)-bd_dom_sf"/>
</dbReference>
<dbReference type="GO" id="GO:0035336">
    <property type="term" value="P:long-chain fatty-acyl-CoA metabolic process"/>
    <property type="evidence" value="ECO:0007669"/>
    <property type="project" value="TreeGrafter"/>
</dbReference>
<keyword evidence="3" id="KW-1185">Reference proteome</keyword>
<dbReference type="InterPro" id="IPR013120">
    <property type="entry name" value="FAR_NAD-bd"/>
</dbReference>
<dbReference type="Proteomes" id="UP000243524">
    <property type="component" value="Unassembled WGS sequence"/>
</dbReference>
<evidence type="ECO:0000313" key="2">
    <source>
        <dbReference type="EMBL" id="PKR77020.1"/>
    </source>
</evidence>
<protein>
    <submittedName>
        <fullName evidence="2">3-beta hydroxysteroid dehydrogenase</fullName>
    </submittedName>
</protein>
<dbReference type="CDD" id="cd05263">
    <property type="entry name" value="MupV_like_SDR_e"/>
    <property type="match status" value="1"/>
</dbReference>
<gene>
    <name evidence="2" type="ORF">CEY16_09735</name>
</gene>
<dbReference type="PANTHER" id="PTHR11011:SF45">
    <property type="entry name" value="FATTY ACYL-COA REDUCTASE CG8306-RELATED"/>
    <property type="match status" value="1"/>
</dbReference>
<evidence type="ECO:0000313" key="3">
    <source>
        <dbReference type="Proteomes" id="UP000243524"/>
    </source>
</evidence>
<organism evidence="2 3">
    <name type="scientific">Halalkalibacillus sediminis</name>
    <dbReference type="NCBI Taxonomy" id="2018042"/>
    <lineage>
        <taxon>Bacteria</taxon>
        <taxon>Bacillati</taxon>
        <taxon>Bacillota</taxon>
        <taxon>Bacilli</taxon>
        <taxon>Bacillales</taxon>
        <taxon>Bacillaceae</taxon>
        <taxon>Halalkalibacillus</taxon>
    </lineage>
</organism>
<name>A0A2I0QSE2_9BACI</name>
<dbReference type="InterPro" id="IPR026055">
    <property type="entry name" value="FAR"/>
</dbReference>
<accession>A0A2I0QSE2</accession>
<proteinExistence type="predicted"/>